<evidence type="ECO:0000313" key="3">
    <source>
        <dbReference type="EMBL" id="KJL24224.1"/>
    </source>
</evidence>
<dbReference type="PANTHER" id="PTHR35811:SF1">
    <property type="entry name" value="HTH OST-TYPE DOMAIN-CONTAINING PROTEIN"/>
    <property type="match status" value="1"/>
</dbReference>
<dbReference type="PANTHER" id="PTHR35811">
    <property type="entry name" value="SLR1870 PROTEIN"/>
    <property type="match status" value="1"/>
</dbReference>
<dbReference type="GeneID" id="94445091"/>
<dbReference type="EMBL" id="JYIU01000033">
    <property type="protein sequence ID" value="KJL24224.1"/>
    <property type="molecule type" value="Genomic_DNA"/>
</dbReference>
<dbReference type="Gene3D" id="3.40.50.1010">
    <property type="entry name" value="5'-nuclease"/>
    <property type="match status" value="1"/>
</dbReference>
<name>A0A0F0KUT7_9MICO</name>
<accession>A0A0F0KUT7</accession>
<dbReference type="Pfam" id="PF12872">
    <property type="entry name" value="OST-HTH"/>
    <property type="match status" value="1"/>
</dbReference>
<dbReference type="CDD" id="cd10146">
    <property type="entry name" value="LabA_like_C"/>
    <property type="match status" value="1"/>
</dbReference>
<dbReference type="AlphaFoldDB" id="A0A0F0KUT7"/>
<dbReference type="InterPro" id="IPR021139">
    <property type="entry name" value="NYN"/>
</dbReference>
<proteinExistence type="predicted"/>
<organism evidence="3 4">
    <name type="scientific">Microbacterium foliorum</name>
    <dbReference type="NCBI Taxonomy" id="104336"/>
    <lineage>
        <taxon>Bacteria</taxon>
        <taxon>Bacillati</taxon>
        <taxon>Actinomycetota</taxon>
        <taxon>Actinomycetes</taxon>
        <taxon>Micrococcales</taxon>
        <taxon>Microbacteriaceae</taxon>
        <taxon>Microbacterium</taxon>
    </lineage>
</organism>
<evidence type="ECO:0000256" key="1">
    <source>
        <dbReference type="SAM" id="MobiDB-lite"/>
    </source>
</evidence>
<feature type="domain" description="HTH OST-type" evidence="2">
    <location>
        <begin position="265"/>
        <end position="344"/>
    </location>
</feature>
<dbReference type="InterPro" id="IPR041966">
    <property type="entry name" value="LOTUS-like"/>
</dbReference>
<dbReference type="Pfam" id="PF01936">
    <property type="entry name" value="NYN"/>
    <property type="match status" value="1"/>
</dbReference>
<dbReference type="PROSITE" id="PS51644">
    <property type="entry name" value="HTH_OST"/>
    <property type="match status" value="1"/>
</dbReference>
<gene>
    <name evidence="3" type="ORF">RN50_00804</name>
</gene>
<dbReference type="CDD" id="cd11297">
    <property type="entry name" value="PIN_LabA-like_N_1"/>
    <property type="match status" value="1"/>
</dbReference>
<dbReference type="PATRIC" id="fig|104336.4.peg.827"/>
<reference evidence="3 4" key="1">
    <citation type="submission" date="2015-02" db="EMBL/GenBank/DDBJ databases">
        <title>Draft genome sequences of ten Microbacterium spp. with emphasis on heavy metal contaminated environments.</title>
        <authorList>
            <person name="Corretto E."/>
        </authorList>
    </citation>
    <scope>NUCLEOTIDE SEQUENCE [LARGE SCALE GENOMIC DNA]</scope>
    <source>
        <strain evidence="3 4">DSM 12966</strain>
    </source>
</reference>
<evidence type="ECO:0000259" key="2">
    <source>
        <dbReference type="PROSITE" id="PS51644"/>
    </source>
</evidence>
<dbReference type="KEGG" id="mfol:DXT68_11865"/>
<dbReference type="Gene3D" id="3.30.420.610">
    <property type="entry name" value="LOTUS domain-like"/>
    <property type="match status" value="1"/>
</dbReference>
<protein>
    <submittedName>
        <fullName evidence="3">NYN domain protein</fullName>
    </submittedName>
</protein>
<dbReference type="GO" id="GO:0004540">
    <property type="term" value="F:RNA nuclease activity"/>
    <property type="evidence" value="ECO:0007669"/>
    <property type="project" value="InterPro"/>
</dbReference>
<sequence length="345" mass="37255">MAEAPDARVAVYLDFDNIVISWYDRVHGRNAYGKDRQRITENPSDPDVTERLSRAMIEVGAIIDYAASFGTLVLTRAYADWSSPVNAVYRSQLVARAVDLVQLFPAAAYAKNGADIRLAVDAVEDMFRLPDLTHVVIVAGDSDYVPLAQRCKRLGRYVIGVGVAGSTAKSLAAACDEFEAYDSLPGVVRPSKSAPAPVAAPVAEVVETVAEPVAKTKSRAQTKTSKAKAPAPAQAQAQTQAPAQTPAAASTTAKSPVVDAGEATEQSEATELLHRALRLGHDKTDADEWLHSSAVKTHMRRMDPSFSEKALGYRSFSDFVKSREDIAELEETGHERLVRLRDSSS</sequence>
<keyword evidence="4" id="KW-1185">Reference proteome</keyword>
<dbReference type="InterPro" id="IPR025605">
    <property type="entry name" value="OST-HTH/LOTUS_dom"/>
</dbReference>
<dbReference type="Proteomes" id="UP000033572">
    <property type="component" value="Unassembled WGS sequence"/>
</dbReference>
<feature type="region of interest" description="Disordered" evidence="1">
    <location>
        <begin position="214"/>
        <end position="267"/>
    </location>
</feature>
<dbReference type="RefSeq" id="WP_045253219.1">
    <property type="nucleotide sequence ID" value="NZ_CP031425.1"/>
</dbReference>
<evidence type="ECO:0000313" key="4">
    <source>
        <dbReference type="Proteomes" id="UP000033572"/>
    </source>
</evidence>
<feature type="compositionally biased region" description="Low complexity" evidence="1">
    <location>
        <begin position="221"/>
        <end position="256"/>
    </location>
</feature>
<comment type="caution">
    <text evidence="3">The sequence shown here is derived from an EMBL/GenBank/DDBJ whole genome shotgun (WGS) entry which is preliminary data.</text>
</comment>